<evidence type="ECO:0000256" key="6">
    <source>
        <dbReference type="PIRSR" id="PIRSR001430-2"/>
    </source>
</evidence>
<dbReference type="GO" id="GO:0160147">
    <property type="term" value="F:tRNA pseudouridine(38-40) synthase activity"/>
    <property type="evidence" value="ECO:0007669"/>
    <property type="project" value="UniProtKB-EC"/>
</dbReference>
<dbReference type="InterPro" id="IPR020095">
    <property type="entry name" value="PsdUridine_synth_TruA_C"/>
</dbReference>
<dbReference type="InterPro" id="IPR020097">
    <property type="entry name" value="PsdUridine_synth_TruA_a/b_dom"/>
</dbReference>
<evidence type="ECO:0000256" key="2">
    <source>
        <dbReference type="ARBA" id="ARBA00022694"/>
    </source>
</evidence>
<dbReference type="OrthoDB" id="9811823at2"/>
<dbReference type="PANTHER" id="PTHR11142:SF0">
    <property type="entry name" value="TRNA PSEUDOURIDINE SYNTHASE-LIKE 1"/>
    <property type="match status" value="1"/>
</dbReference>
<evidence type="ECO:0000259" key="8">
    <source>
        <dbReference type="Pfam" id="PF01416"/>
    </source>
</evidence>
<dbReference type="HAMAP" id="MF_00171">
    <property type="entry name" value="TruA"/>
    <property type="match status" value="1"/>
</dbReference>
<evidence type="ECO:0000313" key="9">
    <source>
        <dbReference type="EMBL" id="RZU39564.1"/>
    </source>
</evidence>
<dbReference type="InterPro" id="IPR020094">
    <property type="entry name" value="TruA/RsuA/RluB/E/F_N"/>
</dbReference>
<dbReference type="CDD" id="cd02570">
    <property type="entry name" value="PseudoU_synth_EcTruA"/>
    <property type="match status" value="1"/>
</dbReference>
<evidence type="ECO:0000256" key="4">
    <source>
        <dbReference type="HAMAP-Rule" id="MF_00171"/>
    </source>
</evidence>
<name>A0A4Q7YQW8_9BACT</name>
<gene>
    <name evidence="4" type="primary">truA</name>
    <name evidence="9" type="ORF">BDD14_0949</name>
</gene>
<comment type="similarity">
    <text evidence="1 4 7">Belongs to the tRNA pseudouridine synthase TruA family.</text>
</comment>
<sequence length="268" mass="28868">MPHWKLTIAYDGTPYHGWQIQPGLPTVQGTLAVALHHITGERVLPQGSGRTDTGVHALAQVASFVLESPIPAGNLQRALNHILPASIRILSVDSIPQEFHARHSARRKTYEYRVSPQRICPPTLAPFVWNCTWPLDLSAMQQAAGNVIGTHDFTSFAATDPDLAARGGAEGEECSSLPAGRTAIRTIFASDWNLESELLIYRVTGSGFLHHMVRNLVGTFIDVGRGRTPATSLPAILAARSRSAAGPTAPPQGLFLVTVDYGPGDESR</sequence>
<protein>
    <recommendedName>
        <fullName evidence="4">tRNA pseudouridine synthase A</fullName>
        <ecNumber evidence="4">5.4.99.12</ecNumber>
    </recommendedName>
    <alternativeName>
        <fullName evidence="4">tRNA pseudouridine(38-40) synthase</fullName>
    </alternativeName>
    <alternativeName>
        <fullName evidence="4">tRNA pseudouridylate synthase I</fullName>
    </alternativeName>
    <alternativeName>
        <fullName evidence="4">tRNA-uridine isomerase I</fullName>
    </alternativeName>
</protein>
<dbReference type="EC" id="5.4.99.12" evidence="4"/>
<evidence type="ECO:0000256" key="7">
    <source>
        <dbReference type="RuleBase" id="RU003792"/>
    </source>
</evidence>
<feature type="domain" description="Pseudouridine synthase I TruA alpha/beta" evidence="8">
    <location>
        <begin position="143"/>
        <end position="261"/>
    </location>
</feature>
<evidence type="ECO:0000256" key="5">
    <source>
        <dbReference type="PIRSR" id="PIRSR001430-1"/>
    </source>
</evidence>
<dbReference type="GO" id="GO:0031119">
    <property type="term" value="P:tRNA pseudouridine synthesis"/>
    <property type="evidence" value="ECO:0007669"/>
    <property type="project" value="UniProtKB-UniRule"/>
</dbReference>
<keyword evidence="3 4" id="KW-0413">Isomerase</keyword>
<dbReference type="Gene3D" id="3.30.70.580">
    <property type="entry name" value="Pseudouridine synthase I, catalytic domain, N-terminal subdomain"/>
    <property type="match status" value="1"/>
</dbReference>
<keyword evidence="10" id="KW-1185">Reference proteome</keyword>
<comment type="caution">
    <text evidence="9">The sequence shown here is derived from an EMBL/GenBank/DDBJ whole genome shotgun (WGS) entry which is preliminary data.</text>
</comment>
<dbReference type="AlphaFoldDB" id="A0A4Q7YQW8"/>
<reference evidence="9 10" key="1">
    <citation type="submission" date="2019-02" db="EMBL/GenBank/DDBJ databases">
        <title>Genomic Encyclopedia of Archaeal and Bacterial Type Strains, Phase II (KMG-II): from individual species to whole genera.</title>
        <authorList>
            <person name="Goeker M."/>
        </authorList>
    </citation>
    <scope>NUCLEOTIDE SEQUENCE [LARGE SCALE GENOMIC DNA]</scope>
    <source>
        <strain evidence="9 10">DSM 18101</strain>
    </source>
</reference>
<comment type="subunit">
    <text evidence="4">Homodimer.</text>
</comment>
<accession>A0A4Q7YQW8</accession>
<dbReference type="Proteomes" id="UP000292958">
    <property type="component" value="Unassembled WGS sequence"/>
</dbReference>
<organism evidence="9 10">
    <name type="scientific">Edaphobacter modestus</name>
    <dbReference type="NCBI Taxonomy" id="388466"/>
    <lineage>
        <taxon>Bacteria</taxon>
        <taxon>Pseudomonadati</taxon>
        <taxon>Acidobacteriota</taxon>
        <taxon>Terriglobia</taxon>
        <taxon>Terriglobales</taxon>
        <taxon>Acidobacteriaceae</taxon>
        <taxon>Edaphobacter</taxon>
    </lineage>
</organism>
<evidence type="ECO:0000313" key="10">
    <source>
        <dbReference type="Proteomes" id="UP000292958"/>
    </source>
</evidence>
<dbReference type="EMBL" id="SHKW01000001">
    <property type="protein sequence ID" value="RZU39564.1"/>
    <property type="molecule type" value="Genomic_DNA"/>
</dbReference>
<comment type="function">
    <text evidence="4">Formation of pseudouridine at positions 38, 39 and 40 in the anticodon stem and loop of transfer RNAs.</text>
</comment>
<dbReference type="Gene3D" id="3.30.70.660">
    <property type="entry name" value="Pseudouridine synthase I, catalytic domain, C-terminal subdomain"/>
    <property type="match status" value="1"/>
</dbReference>
<comment type="caution">
    <text evidence="4">Lacks conserved residue(s) required for the propagation of feature annotation.</text>
</comment>
<dbReference type="PANTHER" id="PTHR11142">
    <property type="entry name" value="PSEUDOURIDYLATE SYNTHASE"/>
    <property type="match status" value="1"/>
</dbReference>
<dbReference type="InterPro" id="IPR001406">
    <property type="entry name" value="PsdUridine_synth_TruA"/>
</dbReference>
<dbReference type="RefSeq" id="WP_130417752.1">
    <property type="nucleotide sequence ID" value="NZ_SHKW01000001.1"/>
</dbReference>
<dbReference type="NCBIfam" id="TIGR00071">
    <property type="entry name" value="hisT_truA"/>
    <property type="match status" value="1"/>
</dbReference>
<dbReference type="FunFam" id="3.30.70.580:FF:000001">
    <property type="entry name" value="tRNA pseudouridine synthase A"/>
    <property type="match status" value="1"/>
</dbReference>
<dbReference type="InterPro" id="IPR020103">
    <property type="entry name" value="PsdUridine_synth_cat_dom_sf"/>
</dbReference>
<evidence type="ECO:0000256" key="1">
    <source>
        <dbReference type="ARBA" id="ARBA00009375"/>
    </source>
</evidence>
<comment type="catalytic activity">
    <reaction evidence="4 7">
        <text>uridine(38/39/40) in tRNA = pseudouridine(38/39/40) in tRNA</text>
        <dbReference type="Rhea" id="RHEA:22376"/>
        <dbReference type="Rhea" id="RHEA-COMP:10085"/>
        <dbReference type="Rhea" id="RHEA-COMP:10087"/>
        <dbReference type="ChEBI" id="CHEBI:65314"/>
        <dbReference type="ChEBI" id="CHEBI:65315"/>
        <dbReference type="EC" id="5.4.99.12"/>
    </reaction>
</comment>
<feature type="domain" description="Pseudouridine synthase I TruA alpha/beta" evidence="8">
    <location>
        <begin position="9"/>
        <end position="102"/>
    </location>
</feature>
<dbReference type="GO" id="GO:0003723">
    <property type="term" value="F:RNA binding"/>
    <property type="evidence" value="ECO:0007669"/>
    <property type="project" value="InterPro"/>
</dbReference>
<dbReference type="PIRSF" id="PIRSF001430">
    <property type="entry name" value="tRNA_psdUrid_synth"/>
    <property type="match status" value="1"/>
</dbReference>
<keyword evidence="2 4" id="KW-0819">tRNA processing</keyword>
<feature type="binding site" evidence="4 6">
    <location>
        <position position="110"/>
    </location>
    <ligand>
        <name>substrate</name>
    </ligand>
</feature>
<evidence type="ECO:0000256" key="3">
    <source>
        <dbReference type="ARBA" id="ARBA00023235"/>
    </source>
</evidence>
<proteinExistence type="inferred from homology"/>
<dbReference type="SUPFAM" id="SSF55120">
    <property type="entry name" value="Pseudouridine synthase"/>
    <property type="match status" value="1"/>
</dbReference>
<feature type="active site" description="Nucleophile" evidence="4 5">
    <location>
        <position position="52"/>
    </location>
</feature>
<dbReference type="Pfam" id="PF01416">
    <property type="entry name" value="PseudoU_synth_1"/>
    <property type="match status" value="2"/>
</dbReference>